<dbReference type="PANTHER" id="PTHR20961:SF97">
    <property type="entry name" value="ALPHA-1,3-ARABINOSYLTRANSFERASE XAT3"/>
    <property type="match status" value="1"/>
</dbReference>
<organism evidence="1 2">
    <name type="scientific">Zingiber officinale</name>
    <name type="common">Ginger</name>
    <name type="synonym">Amomum zingiber</name>
    <dbReference type="NCBI Taxonomy" id="94328"/>
    <lineage>
        <taxon>Eukaryota</taxon>
        <taxon>Viridiplantae</taxon>
        <taxon>Streptophyta</taxon>
        <taxon>Embryophyta</taxon>
        <taxon>Tracheophyta</taxon>
        <taxon>Spermatophyta</taxon>
        <taxon>Magnoliopsida</taxon>
        <taxon>Liliopsida</taxon>
        <taxon>Zingiberales</taxon>
        <taxon>Zingiberaceae</taxon>
        <taxon>Zingiber</taxon>
    </lineage>
</organism>
<comment type="caution">
    <text evidence="1">The sequence shown here is derived from an EMBL/GenBank/DDBJ whole genome shotgun (WGS) entry which is preliminary data.</text>
</comment>
<accession>A0A8J5LP26</accession>
<dbReference type="PANTHER" id="PTHR20961">
    <property type="entry name" value="GLYCOSYLTRANSFERASE"/>
    <property type="match status" value="1"/>
</dbReference>
<dbReference type="InterPro" id="IPR007657">
    <property type="entry name" value="Glycosyltransferase_61"/>
</dbReference>
<dbReference type="EMBL" id="JACMSC010000005">
    <property type="protein sequence ID" value="KAG6522463.1"/>
    <property type="molecule type" value="Genomic_DNA"/>
</dbReference>
<name>A0A8J5LP26_ZINOF</name>
<dbReference type="Proteomes" id="UP000734854">
    <property type="component" value="Unassembled WGS sequence"/>
</dbReference>
<dbReference type="GO" id="GO:0016757">
    <property type="term" value="F:glycosyltransferase activity"/>
    <property type="evidence" value="ECO:0007669"/>
    <property type="project" value="InterPro"/>
</dbReference>
<gene>
    <name evidence="1" type="ORF">ZIOFF_019603</name>
</gene>
<keyword evidence="2" id="KW-1185">Reference proteome</keyword>
<evidence type="ECO:0000313" key="1">
    <source>
        <dbReference type="EMBL" id="KAG6522463.1"/>
    </source>
</evidence>
<protein>
    <submittedName>
        <fullName evidence="1">Uncharacterized protein</fullName>
    </submittedName>
</protein>
<dbReference type="AlphaFoldDB" id="A0A8J5LP26"/>
<proteinExistence type="predicted"/>
<sequence length="392" mass="44802">MNFGAFDAQEALSKFTIEDDSFDVQDDLNGFEDDLEEEFDPEEYLDEEDLDEEEIETKEAVKELPLKSMDEKATPLVEEELLPAPLVPIEEKTIAVEDDGAQNVKAIEEVVIPIVLVHRVNPSSENNVALVYRYLSMFQKLSKFLVIDYNKDKEVRCFSKVIVYLRLHKELNIDPTHAPNNYSMVDFTKFLREGFSLERDATSNIGDLIRKIPRILIIGVLERVPIIVWNEALVVILCSMYELAYVNYEMSRKLSAIGLLKLTRRWSSSLYKKCIRDTKMDKNNVHDVRSMEEVPSAHKCGSVLRSNAQPWSDAGPSDLFARLERDSVMSRHVHGGAALICFLYILQRIYSRGSSSELPRYHANTGSFNSLYSIGCPDNDKSERLGIMHYSI</sequence>
<evidence type="ECO:0000313" key="2">
    <source>
        <dbReference type="Proteomes" id="UP000734854"/>
    </source>
</evidence>
<reference evidence="1 2" key="1">
    <citation type="submission" date="2020-08" db="EMBL/GenBank/DDBJ databases">
        <title>Plant Genome Project.</title>
        <authorList>
            <person name="Zhang R.-G."/>
        </authorList>
    </citation>
    <scope>NUCLEOTIDE SEQUENCE [LARGE SCALE GENOMIC DNA]</scope>
    <source>
        <tissue evidence="1">Rhizome</tissue>
    </source>
</reference>